<sequence length="292" mass="31726">MSTQQPATILITGATGNIGKELIARLSAQGIPFKAMVRSIEKAKDLEKLPGITLVQGNFDDPHSLNTALHGIEKAFLLTNSSEQAEAQQITFVQAAKGAGVRHIVKLSQWAADEHSPVRFLRYHAAVEAAVKETGIAYTFLRPNLFMQGLLGFRDVIRSGHKFFASAGDAKISLIDVRDIAAVAAVVLTGDGHENKTYDLTGPASLTHHQLADVFSQVLGHQITFVDVPAPAMKEALLGAGFPEWQADGLLEDYTHYRLNEAAEVLPTVAEVTGHPPHTFEQFVTDHAFLFR</sequence>
<protein>
    <submittedName>
        <fullName evidence="2">SDR family oxidoreductase</fullName>
    </submittedName>
</protein>
<evidence type="ECO:0000313" key="3">
    <source>
        <dbReference type="Proteomes" id="UP000476411"/>
    </source>
</evidence>
<dbReference type="Proteomes" id="UP000476411">
    <property type="component" value="Chromosome"/>
</dbReference>
<evidence type="ECO:0000313" key="2">
    <source>
        <dbReference type="EMBL" id="QHS63808.1"/>
    </source>
</evidence>
<keyword evidence="3" id="KW-1185">Reference proteome</keyword>
<evidence type="ECO:0000259" key="1">
    <source>
        <dbReference type="Pfam" id="PF05368"/>
    </source>
</evidence>
<dbReference type="CDD" id="cd05269">
    <property type="entry name" value="TMR_SDR_a"/>
    <property type="match status" value="1"/>
</dbReference>
<dbReference type="InterPro" id="IPR036291">
    <property type="entry name" value="NAD(P)-bd_dom_sf"/>
</dbReference>
<dbReference type="SUPFAM" id="SSF51735">
    <property type="entry name" value="NAD(P)-binding Rossmann-fold domains"/>
    <property type="match status" value="1"/>
</dbReference>
<dbReference type="Gene3D" id="3.90.25.10">
    <property type="entry name" value="UDP-galactose 4-epimerase, domain 1"/>
    <property type="match status" value="1"/>
</dbReference>
<dbReference type="EMBL" id="CP048113">
    <property type="protein sequence ID" value="QHS63808.1"/>
    <property type="molecule type" value="Genomic_DNA"/>
</dbReference>
<dbReference type="PANTHER" id="PTHR43162:SF1">
    <property type="entry name" value="PRESTALK A DIFFERENTIATION PROTEIN A"/>
    <property type="match status" value="1"/>
</dbReference>
<dbReference type="PANTHER" id="PTHR43162">
    <property type="match status" value="1"/>
</dbReference>
<name>A0A6B9ZND8_9BACT</name>
<dbReference type="RefSeq" id="WP_162335524.1">
    <property type="nucleotide sequence ID" value="NZ_CP048113.1"/>
</dbReference>
<gene>
    <name evidence="2" type="ORF">GWR21_30775</name>
</gene>
<dbReference type="Pfam" id="PF05368">
    <property type="entry name" value="NmrA"/>
    <property type="match status" value="1"/>
</dbReference>
<feature type="domain" description="NmrA-like" evidence="1">
    <location>
        <begin position="7"/>
        <end position="253"/>
    </location>
</feature>
<dbReference type="Gene3D" id="3.40.50.720">
    <property type="entry name" value="NAD(P)-binding Rossmann-like Domain"/>
    <property type="match status" value="1"/>
</dbReference>
<reference evidence="2 3" key="1">
    <citation type="submission" date="2020-01" db="EMBL/GenBank/DDBJ databases">
        <title>Complete genome sequence of Chitinophaga sp. H33E-04 isolated from quinoa roots.</title>
        <authorList>
            <person name="Weon H.-Y."/>
            <person name="Lee S.A."/>
        </authorList>
    </citation>
    <scope>NUCLEOTIDE SEQUENCE [LARGE SCALE GENOMIC DNA]</scope>
    <source>
        <strain evidence="2 3">H33E-04</strain>
    </source>
</reference>
<dbReference type="InterPro" id="IPR008030">
    <property type="entry name" value="NmrA-like"/>
</dbReference>
<proteinExistence type="predicted"/>
<accession>A0A6B9ZND8</accession>
<dbReference type="AlphaFoldDB" id="A0A6B9ZND8"/>
<dbReference type="KEGG" id="chih:GWR21_30775"/>
<organism evidence="2 3">
    <name type="scientific">Chitinophaga agri</name>
    <dbReference type="NCBI Taxonomy" id="2703787"/>
    <lineage>
        <taxon>Bacteria</taxon>
        <taxon>Pseudomonadati</taxon>
        <taxon>Bacteroidota</taxon>
        <taxon>Chitinophagia</taxon>
        <taxon>Chitinophagales</taxon>
        <taxon>Chitinophagaceae</taxon>
        <taxon>Chitinophaga</taxon>
    </lineage>
</organism>
<dbReference type="InterPro" id="IPR051604">
    <property type="entry name" value="Ergot_Alk_Oxidoreductase"/>
</dbReference>